<dbReference type="EMBL" id="POWF01000009">
    <property type="protein sequence ID" value="PNQ72282.1"/>
    <property type="molecule type" value="Genomic_DNA"/>
</dbReference>
<evidence type="ECO:0000313" key="2">
    <source>
        <dbReference type="Proteomes" id="UP000236641"/>
    </source>
</evidence>
<dbReference type="AlphaFoldDB" id="A0A2K1DW76"/>
<reference evidence="1 2" key="1">
    <citation type="submission" date="2018-01" db="EMBL/GenBank/DDBJ databases">
        <title>The draft genome of Hanstruepera neustonica JCM19743.</title>
        <authorList>
            <person name="He R.-H."/>
            <person name="Du Z.-J."/>
        </authorList>
    </citation>
    <scope>NUCLEOTIDE SEQUENCE [LARGE SCALE GENOMIC DNA]</scope>
    <source>
        <strain evidence="1 2">JCM19743</strain>
    </source>
</reference>
<dbReference type="Proteomes" id="UP000236641">
    <property type="component" value="Unassembled WGS sequence"/>
</dbReference>
<protein>
    <submittedName>
        <fullName evidence="1">Uncharacterized protein</fullName>
    </submittedName>
</protein>
<organism evidence="1 2">
    <name type="scientific">Hanstruepera neustonica</name>
    <dbReference type="NCBI Taxonomy" id="1445657"/>
    <lineage>
        <taxon>Bacteria</taxon>
        <taxon>Pseudomonadati</taxon>
        <taxon>Bacteroidota</taxon>
        <taxon>Flavobacteriia</taxon>
        <taxon>Flavobacteriales</taxon>
        <taxon>Flavobacteriaceae</taxon>
        <taxon>Hanstruepera</taxon>
    </lineage>
</organism>
<accession>A0A2K1DW76</accession>
<keyword evidence="2" id="KW-1185">Reference proteome</keyword>
<gene>
    <name evidence="1" type="ORF">C1T31_12060</name>
</gene>
<name>A0A2K1DW76_9FLAO</name>
<evidence type="ECO:0000313" key="1">
    <source>
        <dbReference type="EMBL" id="PNQ72282.1"/>
    </source>
</evidence>
<comment type="caution">
    <text evidence="1">The sequence shown here is derived from an EMBL/GenBank/DDBJ whole genome shotgun (WGS) entry which is preliminary data.</text>
</comment>
<proteinExistence type="predicted"/>
<sequence>MSVCLKTGIGFWVLDTCLQNGRLDMTKVTIRHCDHEARSGKQSHWDRLNKQITSSQAPRNDNGFGVVFCRSFQ</sequence>